<name>A0A0X3TPG5_9RHOB</name>
<keyword evidence="2" id="KW-1185">Reference proteome</keyword>
<sequence length="119" mass="12806">MVVVTPSARADAGLVAETATCAGRLSAEVQHKWLMQAEDAIDTQRALEAMLLRLEALTGAQDTAALSLRIKAKHAHAMLLQRASFSQDVAQANRAASHARHLITQCERLVQGYLQATSS</sequence>
<evidence type="ECO:0000313" key="2">
    <source>
        <dbReference type="Proteomes" id="UP000053690"/>
    </source>
</evidence>
<reference evidence="2" key="1">
    <citation type="submission" date="2015-12" db="EMBL/GenBank/DDBJ databases">
        <authorList>
            <person name="Zhang G."/>
            <person name="Stingl U."/>
        </authorList>
    </citation>
    <scope>NUCLEOTIDE SEQUENCE [LARGE SCALE GENOMIC DNA]</scope>
    <source>
        <strain evidence="2">ZGT108</strain>
    </source>
</reference>
<dbReference type="EMBL" id="LQBP01000009">
    <property type="protein sequence ID" value="KUJ77603.1"/>
    <property type="molecule type" value="Genomic_DNA"/>
</dbReference>
<accession>A0A0X3TPG5</accession>
<dbReference type="AlphaFoldDB" id="A0A0X3TPG5"/>
<organism evidence="1 2">
    <name type="scientific">Ruegeria profundi</name>
    <dbReference type="NCBI Taxonomy" id="1685378"/>
    <lineage>
        <taxon>Bacteria</taxon>
        <taxon>Pseudomonadati</taxon>
        <taxon>Pseudomonadota</taxon>
        <taxon>Alphaproteobacteria</taxon>
        <taxon>Rhodobacterales</taxon>
        <taxon>Roseobacteraceae</taxon>
        <taxon>Ruegeria</taxon>
    </lineage>
</organism>
<protein>
    <submittedName>
        <fullName evidence="1">Uncharacterized protein</fullName>
    </submittedName>
</protein>
<gene>
    <name evidence="1" type="ORF">AVO44_17010</name>
</gene>
<dbReference type="Proteomes" id="UP000053690">
    <property type="component" value="Unassembled WGS sequence"/>
</dbReference>
<evidence type="ECO:0000313" key="1">
    <source>
        <dbReference type="EMBL" id="KUJ77603.1"/>
    </source>
</evidence>
<comment type="caution">
    <text evidence="1">The sequence shown here is derived from an EMBL/GenBank/DDBJ whole genome shotgun (WGS) entry which is preliminary data.</text>
</comment>
<proteinExistence type="predicted"/>